<gene>
    <name evidence="1" type="ORF">LCGC14_0997590</name>
</gene>
<name>A0A0F9NQJ6_9ZZZZ</name>
<protein>
    <submittedName>
        <fullName evidence="1">Uncharacterized protein</fullName>
    </submittedName>
</protein>
<comment type="caution">
    <text evidence="1">The sequence shown here is derived from an EMBL/GenBank/DDBJ whole genome shotgun (WGS) entry which is preliminary data.</text>
</comment>
<proteinExistence type="predicted"/>
<reference evidence="1" key="1">
    <citation type="journal article" date="2015" name="Nature">
        <title>Complex archaea that bridge the gap between prokaryotes and eukaryotes.</title>
        <authorList>
            <person name="Spang A."/>
            <person name="Saw J.H."/>
            <person name="Jorgensen S.L."/>
            <person name="Zaremba-Niedzwiedzka K."/>
            <person name="Martijn J."/>
            <person name="Lind A.E."/>
            <person name="van Eijk R."/>
            <person name="Schleper C."/>
            <person name="Guy L."/>
            <person name="Ettema T.J."/>
        </authorList>
    </citation>
    <scope>NUCLEOTIDE SEQUENCE</scope>
</reference>
<dbReference type="EMBL" id="LAZR01003832">
    <property type="protein sequence ID" value="KKN14287.1"/>
    <property type="molecule type" value="Genomic_DNA"/>
</dbReference>
<accession>A0A0F9NQJ6</accession>
<dbReference type="AlphaFoldDB" id="A0A0F9NQJ6"/>
<organism evidence="1">
    <name type="scientific">marine sediment metagenome</name>
    <dbReference type="NCBI Taxonomy" id="412755"/>
    <lineage>
        <taxon>unclassified sequences</taxon>
        <taxon>metagenomes</taxon>
        <taxon>ecological metagenomes</taxon>
    </lineage>
</organism>
<sequence>MSEKECPLGGKCEKCVLYLDWYTTELATEKVDHTKQCLFISQTQLLGDISKKLDRNQKAIESFRNEMVNGQTEFNKLFAFGLTKKLNVYQDVIK</sequence>
<evidence type="ECO:0000313" key="1">
    <source>
        <dbReference type="EMBL" id="KKN14287.1"/>
    </source>
</evidence>